<proteinExistence type="predicted"/>
<evidence type="ECO:0000256" key="1">
    <source>
        <dbReference type="SAM" id="MobiDB-lite"/>
    </source>
</evidence>
<feature type="region of interest" description="Disordered" evidence="1">
    <location>
        <begin position="61"/>
        <end position="107"/>
    </location>
</feature>
<dbReference type="InterPro" id="IPR043822">
    <property type="entry name" value="EsV_1_7_cys"/>
</dbReference>
<dbReference type="AlphaFoldDB" id="A0A813J1T6"/>
<accession>A0A813J1T6</accession>
<protein>
    <submittedName>
        <fullName evidence="2">Uncharacterized protein</fullName>
    </submittedName>
</protein>
<gene>
    <name evidence="2" type="ORF">PGLA2088_LOCUS13988</name>
</gene>
<comment type="caution">
    <text evidence="2">The sequence shown here is derived from an EMBL/GenBank/DDBJ whole genome shotgun (WGS) entry which is preliminary data.</text>
</comment>
<reference evidence="2" key="1">
    <citation type="submission" date="2021-02" db="EMBL/GenBank/DDBJ databases">
        <authorList>
            <person name="Dougan E. K."/>
            <person name="Rhodes N."/>
            <person name="Thang M."/>
            <person name="Chan C."/>
        </authorList>
    </citation>
    <scope>NUCLEOTIDE SEQUENCE</scope>
</reference>
<sequence>MPIWQNIPAWVSGSHLHHRIRPSLHLLGVRGIYISWEAQPVADLREAPVCKDTQVAGAVVSKSISSSRRPPPRAPSHSQVLVSAIKPASTTTPDPPRNRTAEVPQGQDQLRAKLRDTPRIGWKAEALQVAPKHVHEKDKGQIYVTSRGNVRRWTGMLWTSVCMCPEQKYPSFGLPEATKPTCCTRFKSEDMIDIVSQRCLCRRSQPVFGFKHDPRRTCCSRCKSQDMVDIKNPKCRCGKLRPCFGGVGDARPTSALRANLTRWLTSIAQSAIVGSAVHL</sequence>
<evidence type="ECO:0000313" key="3">
    <source>
        <dbReference type="Proteomes" id="UP000626109"/>
    </source>
</evidence>
<dbReference type="Proteomes" id="UP000626109">
    <property type="component" value="Unassembled WGS sequence"/>
</dbReference>
<organism evidence="2 3">
    <name type="scientific">Polarella glacialis</name>
    <name type="common">Dinoflagellate</name>
    <dbReference type="NCBI Taxonomy" id="89957"/>
    <lineage>
        <taxon>Eukaryota</taxon>
        <taxon>Sar</taxon>
        <taxon>Alveolata</taxon>
        <taxon>Dinophyceae</taxon>
        <taxon>Suessiales</taxon>
        <taxon>Suessiaceae</taxon>
        <taxon>Polarella</taxon>
    </lineage>
</organism>
<dbReference type="EMBL" id="CAJNNW010016933">
    <property type="protein sequence ID" value="CAE8660010.1"/>
    <property type="molecule type" value="Genomic_DNA"/>
</dbReference>
<name>A0A813J1T6_POLGL</name>
<evidence type="ECO:0000313" key="2">
    <source>
        <dbReference type="EMBL" id="CAE8660010.1"/>
    </source>
</evidence>
<dbReference type="Pfam" id="PF19114">
    <property type="entry name" value="EsV_1_7_cys"/>
    <property type="match status" value="2"/>
</dbReference>